<reference evidence="1 2" key="1">
    <citation type="journal article" date="2010" name="BMC Genomics">
        <title>Genome analysis and comparative genomics of a Giardia intestinalis assemblage E isolate.</title>
        <authorList>
            <person name="Jerlstrom-Hultqvist J."/>
            <person name="Franzen O."/>
            <person name="Ankarklev J."/>
            <person name="Xu F."/>
            <person name="Nohynkova E."/>
            <person name="Andersson J.O."/>
            <person name="Svard S.G."/>
            <person name="Andersson B."/>
        </authorList>
    </citation>
    <scope>NUCLEOTIDE SEQUENCE [LARGE SCALE GENOMIC DNA]</scope>
    <source>
        <strain evidence="1 2">P15</strain>
    </source>
</reference>
<dbReference type="VEuPathDB" id="GiardiaDB:GLP15_5109"/>
<comment type="caution">
    <text evidence="1">The sequence shown here is derived from an EMBL/GenBank/DDBJ whole genome shotgun (WGS) entry which is preliminary data.</text>
</comment>
<accession>E1EYH2</accession>
<dbReference type="OMA" id="VANSCRG"/>
<evidence type="ECO:0000313" key="2">
    <source>
        <dbReference type="Proteomes" id="UP000008974"/>
    </source>
</evidence>
<name>E1EYH2_GIAIA</name>
<sequence>MKALVNQWRSVVYEQLYELTEQTVHDTLLFFDALASQTGIDNLVDNVQIVVVCSSILSFPKYTTKIDREILHNTVPYPRSTVQVDQFTKNGTSDGSVLLTTSSENMHHLTSRSSLGSSLGSITLLQSDMSYQEQYVLLLNCVLPYIASNSTYIISMAIAIVARLAMHVTQEQVLDVLTNLANALEIFISIGENCLLPACIAVLAIENLCCGAIESGDGLHAGSVLSLRALLQGLRASVKLSVLMDADNNNHQCFSENHIVDDKLIGLIFCQRLLSSAISRLIRSPQIGPLPRISDVSLLSAIASEIYSVFSLIQPLACNSDKKRQKCCDELAITNVIQACRCNTIVQLFLRVPSYLSATLGLTTSLLLSSSSVRSARVANSCRGFLTLVLLSDIFLSLGQITDQDVQLVITSLRAELTDEARATLKSVVESGYQKYLGNCGIPLRSARPLNIKIFG</sequence>
<dbReference type="AlphaFoldDB" id="E1EYH2"/>
<dbReference type="Proteomes" id="UP000008974">
    <property type="component" value="Unassembled WGS sequence"/>
</dbReference>
<dbReference type="OrthoDB" id="10256832at2759"/>
<proteinExistence type="predicted"/>
<dbReference type="EMBL" id="ACVC01000072">
    <property type="protein sequence ID" value="EFO64739.1"/>
    <property type="molecule type" value="Genomic_DNA"/>
</dbReference>
<protein>
    <submittedName>
        <fullName evidence="1">Uncharacterized protein</fullName>
    </submittedName>
</protein>
<evidence type="ECO:0000313" key="1">
    <source>
        <dbReference type="EMBL" id="EFO64739.1"/>
    </source>
</evidence>
<gene>
    <name evidence="1" type="ORF">GLP15_5109</name>
</gene>
<organism evidence="1 2">
    <name type="scientific">Giardia intestinalis (strain P15)</name>
    <name type="common">Giardia lamblia</name>
    <dbReference type="NCBI Taxonomy" id="658858"/>
    <lineage>
        <taxon>Eukaryota</taxon>
        <taxon>Metamonada</taxon>
        <taxon>Diplomonadida</taxon>
        <taxon>Hexamitidae</taxon>
        <taxon>Giardiinae</taxon>
        <taxon>Giardia</taxon>
    </lineage>
</organism>